<keyword evidence="4" id="KW-0805">Transcription regulation</keyword>
<feature type="compositionally biased region" description="Basic and acidic residues" evidence="8">
    <location>
        <begin position="276"/>
        <end position="288"/>
    </location>
</feature>
<feature type="compositionally biased region" description="Polar residues" evidence="8">
    <location>
        <begin position="210"/>
        <end position="219"/>
    </location>
</feature>
<dbReference type="PANTHER" id="PTHR31313">
    <property type="entry name" value="TY1 ENHANCER ACTIVATOR"/>
    <property type="match status" value="1"/>
</dbReference>
<evidence type="ECO:0000259" key="9">
    <source>
        <dbReference type="PROSITE" id="PS50048"/>
    </source>
</evidence>
<keyword evidence="11" id="KW-1185">Reference proteome</keyword>
<dbReference type="SMART" id="SM00066">
    <property type="entry name" value="GAL4"/>
    <property type="match status" value="1"/>
</dbReference>
<dbReference type="GeneID" id="28987071"/>
<evidence type="ECO:0000256" key="8">
    <source>
        <dbReference type="SAM" id="MobiDB-lite"/>
    </source>
</evidence>
<organism evidence="10 11">
    <name type="scientific">Cutaneotrichosporon oleaginosum</name>
    <dbReference type="NCBI Taxonomy" id="879819"/>
    <lineage>
        <taxon>Eukaryota</taxon>
        <taxon>Fungi</taxon>
        <taxon>Dikarya</taxon>
        <taxon>Basidiomycota</taxon>
        <taxon>Agaricomycotina</taxon>
        <taxon>Tremellomycetes</taxon>
        <taxon>Trichosporonales</taxon>
        <taxon>Trichosporonaceae</taxon>
        <taxon>Cutaneotrichosporon</taxon>
    </lineage>
</organism>
<protein>
    <recommendedName>
        <fullName evidence="9">Zn(2)-C6 fungal-type domain-containing protein</fullName>
    </recommendedName>
</protein>
<comment type="subcellular location">
    <subcellularLocation>
        <location evidence="1">Nucleus</location>
    </subcellularLocation>
</comment>
<evidence type="ECO:0000256" key="6">
    <source>
        <dbReference type="ARBA" id="ARBA00023163"/>
    </source>
</evidence>
<dbReference type="SUPFAM" id="SSF57701">
    <property type="entry name" value="Zn2/Cys6 DNA-binding domain"/>
    <property type="match status" value="1"/>
</dbReference>
<dbReference type="GO" id="GO:0005634">
    <property type="term" value="C:nucleus"/>
    <property type="evidence" value="ECO:0007669"/>
    <property type="project" value="UniProtKB-SubCell"/>
</dbReference>
<dbReference type="GO" id="GO:0000981">
    <property type="term" value="F:DNA-binding transcription factor activity, RNA polymerase II-specific"/>
    <property type="evidence" value="ECO:0007669"/>
    <property type="project" value="InterPro"/>
</dbReference>
<gene>
    <name evidence="10" type="ORF">CC85DRAFT_326494</name>
</gene>
<dbReference type="Pfam" id="PF00172">
    <property type="entry name" value="Zn_clus"/>
    <property type="match status" value="1"/>
</dbReference>
<evidence type="ECO:0000256" key="7">
    <source>
        <dbReference type="ARBA" id="ARBA00023242"/>
    </source>
</evidence>
<evidence type="ECO:0000313" key="10">
    <source>
        <dbReference type="EMBL" id="KLT44349.1"/>
    </source>
</evidence>
<keyword evidence="6" id="KW-0804">Transcription</keyword>
<dbReference type="InterPro" id="IPR001138">
    <property type="entry name" value="Zn2Cys6_DnaBD"/>
</dbReference>
<dbReference type="OrthoDB" id="5600212at2759"/>
<dbReference type="Gene3D" id="4.10.240.10">
    <property type="entry name" value="Zn(2)-C6 fungal-type DNA-binding domain"/>
    <property type="match status" value="1"/>
</dbReference>
<keyword evidence="2" id="KW-0479">Metal-binding</keyword>
<name>A0A0J1B968_9TREE</name>
<feature type="region of interest" description="Disordered" evidence="8">
    <location>
        <begin position="206"/>
        <end position="227"/>
    </location>
</feature>
<dbReference type="AlphaFoldDB" id="A0A0J1B968"/>
<feature type="compositionally biased region" description="Low complexity" evidence="8">
    <location>
        <begin position="1"/>
        <end position="18"/>
    </location>
</feature>
<evidence type="ECO:0000313" key="11">
    <source>
        <dbReference type="Proteomes" id="UP000053611"/>
    </source>
</evidence>
<dbReference type="STRING" id="879819.A0A0J1B968"/>
<reference evidence="10 11" key="1">
    <citation type="submission" date="2015-03" db="EMBL/GenBank/DDBJ databases">
        <title>Genomics and transcriptomics of the oil-accumulating basidiomycete yeast T. oleaginosus allow insights into substrate utilization and the diverse evolutionary trajectories of mating systems in fungi.</title>
        <authorList>
            <consortium name="DOE Joint Genome Institute"/>
            <person name="Kourist R."/>
            <person name="Kracht O."/>
            <person name="Bracharz F."/>
            <person name="Lipzen A."/>
            <person name="Nolan M."/>
            <person name="Ohm R."/>
            <person name="Grigoriev I."/>
            <person name="Sun S."/>
            <person name="Heitman J."/>
            <person name="Bruck T."/>
            <person name="Nowrousian M."/>
        </authorList>
    </citation>
    <scope>NUCLEOTIDE SEQUENCE [LARGE SCALE GENOMIC DNA]</scope>
    <source>
        <strain evidence="10 11">IBC0246</strain>
    </source>
</reference>
<dbReference type="InterPro" id="IPR036864">
    <property type="entry name" value="Zn2-C6_fun-type_DNA-bd_sf"/>
</dbReference>
<dbReference type="RefSeq" id="XP_018280840.1">
    <property type="nucleotide sequence ID" value="XM_018426468.1"/>
</dbReference>
<keyword evidence="5" id="KW-0238">DNA-binding</keyword>
<feature type="region of interest" description="Disordered" evidence="8">
    <location>
        <begin position="269"/>
        <end position="288"/>
    </location>
</feature>
<evidence type="ECO:0000256" key="5">
    <source>
        <dbReference type="ARBA" id="ARBA00023125"/>
    </source>
</evidence>
<evidence type="ECO:0000256" key="3">
    <source>
        <dbReference type="ARBA" id="ARBA00022833"/>
    </source>
</evidence>
<dbReference type="EMBL" id="KQ087187">
    <property type="protein sequence ID" value="KLT44349.1"/>
    <property type="molecule type" value="Genomic_DNA"/>
</dbReference>
<dbReference type="PROSITE" id="PS50048">
    <property type="entry name" value="ZN2_CY6_FUNGAL_2"/>
    <property type="match status" value="1"/>
</dbReference>
<dbReference type="GO" id="GO:0008270">
    <property type="term" value="F:zinc ion binding"/>
    <property type="evidence" value="ECO:0007669"/>
    <property type="project" value="InterPro"/>
</dbReference>
<dbReference type="GO" id="GO:0003677">
    <property type="term" value="F:DNA binding"/>
    <property type="evidence" value="ECO:0007669"/>
    <property type="project" value="UniProtKB-KW"/>
</dbReference>
<dbReference type="PANTHER" id="PTHR31313:SF81">
    <property type="entry name" value="TY1 ENHANCER ACTIVATOR"/>
    <property type="match status" value="1"/>
</dbReference>
<evidence type="ECO:0000256" key="1">
    <source>
        <dbReference type="ARBA" id="ARBA00004123"/>
    </source>
</evidence>
<sequence>MGSPTASTSTSPIAPTGAGDDPPRKPPRKLKRSADQLHRNQACLTCRRRRIKCDAARPHCSSCVRSFRFLARTQPDPERDARGVQCVFENNEPEEPEEEDPRAAVAKLEARVAELQGELDRLTSRSPSIATTPVFGQTQPMTPVRTERHLSSPSISQHTSPQMPQHLFAQPHLWPSMDLDPTSQHFGAPSYDPGFPYGATGLPPLHPHGVQSTSATSPVSAGPDGMSWAGQGGPSMPQASFHMPDGNPLGLELETHVGDAMSRYVEMSMGMGGAERPTDERPPTGRSD</sequence>
<keyword evidence="3" id="KW-0862">Zinc</keyword>
<dbReference type="InterPro" id="IPR051615">
    <property type="entry name" value="Transcr_Regulatory_Elem"/>
</dbReference>
<dbReference type="Proteomes" id="UP000053611">
    <property type="component" value="Unassembled WGS sequence"/>
</dbReference>
<dbReference type="CDD" id="cd00067">
    <property type="entry name" value="GAL4"/>
    <property type="match status" value="1"/>
</dbReference>
<evidence type="ECO:0000256" key="2">
    <source>
        <dbReference type="ARBA" id="ARBA00022723"/>
    </source>
</evidence>
<feature type="domain" description="Zn(2)-C6 fungal-type" evidence="9">
    <location>
        <begin position="42"/>
        <end position="88"/>
    </location>
</feature>
<accession>A0A0J1B968</accession>
<feature type="region of interest" description="Disordered" evidence="8">
    <location>
        <begin position="1"/>
        <end position="37"/>
    </location>
</feature>
<evidence type="ECO:0000256" key="4">
    <source>
        <dbReference type="ARBA" id="ARBA00023015"/>
    </source>
</evidence>
<proteinExistence type="predicted"/>
<keyword evidence="7" id="KW-0539">Nucleus</keyword>